<dbReference type="AlphaFoldDB" id="A0AAN8PED9"/>
<reference evidence="2 3" key="1">
    <citation type="submission" date="2023-10" db="EMBL/GenBank/DDBJ databases">
        <title>Genomes of two closely related lineages of the louse Polyplax serrata with different host specificities.</title>
        <authorList>
            <person name="Martinu J."/>
            <person name="Tarabai H."/>
            <person name="Stefka J."/>
            <person name="Hypsa V."/>
        </authorList>
    </citation>
    <scope>NUCLEOTIDE SEQUENCE [LARGE SCALE GENOMIC DNA]</scope>
    <source>
        <strain evidence="2">HR10_N</strain>
    </source>
</reference>
<name>A0AAN8PED9_POLSC</name>
<evidence type="ECO:0000313" key="2">
    <source>
        <dbReference type="EMBL" id="KAK6628937.1"/>
    </source>
</evidence>
<feature type="compositionally biased region" description="Basic residues" evidence="1">
    <location>
        <begin position="107"/>
        <end position="124"/>
    </location>
</feature>
<organism evidence="2 3">
    <name type="scientific">Polyplax serrata</name>
    <name type="common">Common mouse louse</name>
    <dbReference type="NCBI Taxonomy" id="468196"/>
    <lineage>
        <taxon>Eukaryota</taxon>
        <taxon>Metazoa</taxon>
        <taxon>Ecdysozoa</taxon>
        <taxon>Arthropoda</taxon>
        <taxon>Hexapoda</taxon>
        <taxon>Insecta</taxon>
        <taxon>Pterygota</taxon>
        <taxon>Neoptera</taxon>
        <taxon>Paraneoptera</taxon>
        <taxon>Psocodea</taxon>
        <taxon>Troctomorpha</taxon>
        <taxon>Phthiraptera</taxon>
        <taxon>Anoplura</taxon>
        <taxon>Polyplacidae</taxon>
        <taxon>Polyplax</taxon>
    </lineage>
</organism>
<comment type="caution">
    <text evidence="2">The sequence shown here is derived from an EMBL/GenBank/DDBJ whole genome shotgun (WGS) entry which is preliminary data.</text>
</comment>
<dbReference type="EMBL" id="JAWJWE010000036">
    <property type="protein sequence ID" value="KAK6628937.1"/>
    <property type="molecule type" value="Genomic_DNA"/>
</dbReference>
<feature type="compositionally biased region" description="Basic and acidic residues" evidence="1">
    <location>
        <begin position="20"/>
        <end position="48"/>
    </location>
</feature>
<protein>
    <submittedName>
        <fullName evidence="2">Uncharacterized protein</fullName>
    </submittedName>
</protein>
<evidence type="ECO:0000256" key="1">
    <source>
        <dbReference type="SAM" id="MobiDB-lite"/>
    </source>
</evidence>
<feature type="compositionally biased region" description="Basic and acidic residues" evidence="1">
    <location>
        <begin position="74"/>
        <end position="106"/>
    </location>
</feature>
<feature type="region of interest" description="Disordered" evidence="1">
    <location>
        <begin position="1"/>
        <end position="126"/>
    </location>
</feature>
<proteinExistence type="predicted"/>
<sequence>MFLSKRYIPLPKSLPVSGSVRERERARERGRGKQSESEREKERDRERACVCGSVYASPAPPITSSGLLPPAGESDMKTAVDSGKEKEIKREKARDGEREREREERKGRKRKRKTKNKKNQKQKKIYVGGAMLPLVLHTVNT</sequence>
<accession>A0AAN8PED9</accession>
<evidence type="ECO:0000313" key="3">
    <source>
        <dbReference type="Proteomes" id="UP001372834"/>
    </source>
</evidence>
<gene>
    <name evidence="2" type="ORF">RUM43_002754</name>
</gene>
<dbReference type="Proteomes" id="UP001372834">
    <property type="component" value="Unassembled WGS sequence"/>
</dbReference>